<reference evidence="3" key="1">
    <citation type="submission" date="2017-06" db="EMBL/GenBank/DDBJ databases">
        <authorList>
            <person name="Cremers G."/>
        </authorList>
    </citation>
    <scope>NUCLEOTIDE SEQUENCE [LARGE SCALE GENOMIC DNA]</scope>
</reference>
<keyword evidence="3" id="KW-1185">Reference proteome</keyword>
<evidence type="ECO:0008006" key="4">
    <source>
        <dbReference type="Google" id="ProtNLM"/>
    </source>
</evidence>
<dbReference type="AlphaFoldDB" id="A0A284VQW0"/>
<dbReference type="InterPro" id="IPR038094">
    <property type="entry name" value="Desulfoferrodoxin_N_sf"/>
</dbReference>
<protein>
    <recommendedName>
        <fullName evidence="4">Desulfoferrodoxin N-terminal domain-containing protein</fullName>
    </recommendedName>
</protein>
<evidence type="ECO:0000313" key="2">
    <source>
        <dbReference type="EMBL" id="SNQ61557.1"/>
    </source>
</evidence>
<dbReference type="SUPFAM" id="SSF57802">
    <property type="entry name" value="Rubredoxin-like"/>
    <property type="match status" value="1"/>
</dbReference>
<gene>
    <name evidence="2" type="ORF">MNV_40025</name>
</gene>
<dbReference type="RefSeq" id="WP_096206227.1">
    <property type="nucleotide sequence ID" value="NZ_FZMP01000185.1"/>
</dbReference>
<accession>A0A284VQW0</accession>
<feature type="compositionally biased region" description="Basic and acidic residues" evidence="1">
    <location>
        <begin position="12"/>
        <end position="27"/>
    </location>
</feature>
<dbReference type="Gene3D" id="2.20.28.100">
    <property type="entry name" value="Desulphoferrodoxin, N-terminal domain"/>
    <property type="match status" value="1"/>
</dbReference>
<evidence type="ECO:0000256" key="1">
    <source>
        <dbReference type="SAM" id="MobiDB-lite"/>
    </source>
</evidence>
<evidence type="ECO:0000313" key="3">
    <source>
        <dbReference type="Proteomes" id="UP000218615"/>
    </source>
</evidence>
<feature type="region of interest" description="Disordered" evidence="1">
    <location>
        <begin position="1"/>
        <end position="27"/>
    </location>
</feature>
<name>A0A284VQW0_9EURY</name>
<sequence length="103" mass="11425">MVGLESTLEQAETAKKVKKPEVAEAERERQDKFLAQLRARKPVKVKAAKPVKTKAKAKPKKGKKMARASKGETYYCTVCGCEVLCTTDSESPIVCCDEVMYIL</sequence>
<dbReference type="Proteomes" id="UP000218615">
    <property type="component" value="Unassembled WGS sequence"/>
</dbReference>
<dbReference type="EMBL" id="FZMP01000185">
    <property type="protein sequence ID" value="SNQ61557.1"/>
    <property type="molecule type" value="Genomic_DNA"/>
</dbReference>
<organism evidence="2 3">
    <name type="scientific">Candidatus Methanoperedens nitratireducens</name>
    <dbReference type="NCBI Taxonomy" id="1392998"/>
    <lineage>
        <taxon>Archaea</taxon>
        <taxon>Methanobacteriati</taxon>
        <taxon>Methanobacteriota</taxon>
        <taxon>Stenosarchaea group</taxon>
        <taxon>Methanomicrobia</taxon>
        <taxon>Methanosarcinales</taxon>
        <taxon>ANME-2 cluster</taxon>
        <taxon>Candidatus Methanoperedentaceae</taxon>
        <taxon>Candidatus Methanoperedens</taxon>
    </lineage>
</organism>
<proteinExistence type="predicted"/>